<dbReference type="Pfam" id="PF13202">
    <property type="entry name" value="EF-hand_5"/>
    <property type="match status" value="1"/>
</dbReference>
<feature type="domain" description="EF-hand" evidence="2">
    <location>
        <begin position="18"/>
        <end position="53"/>
    </location>
</feature>
<reference evidence="3" key="2">
    <citation type="journal article" date="2023" name="Int. J. Mol. Sci.">
        <title>De Novo Assembly and Annotation of 11 Diverse Shrub Willow (Salix) Genomes Reveals Novel Gene Organization in Sex-Linked Regions.</title>
        <authorList>
            <person name="Hyden B."/>
            <person name="Feng K."/>
            <person name="Yates T.B."/>
            <person name="Jawdy S."/>
            <person name="Cereghino C."/>
            <person name="Smart L.B."/>
            <person name="Muchero W."/>
        </authorList>
    </citation>
    <scope>NUCLEOTIDE SEQUENCE [LARGE SCALE GENOMIC DNA]</scope>
    <source>
        <tissue evidence="3">Shoot tip</tissue>
    </source>
</reference>
<dbReference type="InterPro" id="IPR011992">
    <property type="entry name" value="EF-hand-dom_pair"/>
</dbReference>
<organism evidence="3 4">
    <name type="scientific">Salix viminalis</name>
    <name type="common">Common osier</name>
    <name type="synonym">Basket willow</name>
    <dbReference type="NCBI Taxonomy" id="40686"/>
    <lineage>
        <taxon>Eukaryota</taxon>
        <taxon>Viridiplantae</taxon>
        <taxon>Streptophyta</taxon>
        <taxon>Embryophyta</taxon>
        <taxon>Tracheophyta</taxon>
        <taxon>Spermatophyta</taxon>
        <taxon>Magnoliopsida</taxon>
        <taxon>eudicotyledons</taxon>
        <taxon>Gunneridae</taxon>
        <taxon>Pentapetalae</taxon>
        <taxon>rosids</taxon>
        <taxon>fabids</taxon>
        <taxon>Malpighiales</taxon>
        <taxon>Salicaceae</taxon>
        <taxon>Saliceae</taxon>
        <taxon>Salix</taxon>
    </lineage>
</organism>
<dbReference type="InterPro" id="IPR018247">
    <property type="entry name" value="EF_Hand_1_Ca_BS"/>
</dbReference>
<evidence type="ECO:0000256" key="1">
    <source>
        <dbReference type="ARBA" id="ARBA00022837"/>
    </source>
</evidence>
<dbReference type="Gene3D" id="1.10.238.10">
    <property type="entry name" value="EF-hand"/>
    <property type="match status" value="1"/>
</dbReference>
<dbReference type="PROSITE" id="PS00018">
    <property type="entry name" value="EF_HAND_1"/>
    <property type="match status" value="2"/>
</dbReference>
<comment type="caution">
    <text evidence="3">The sequence shown here is derived from an EMBL/GenBank/DDBJ whole genome shotgun (WGS) entry which is preliminary data.</text>
</comment>
<evidence type="ECO:0000313" key="4">
    <source>
        <dbReference type="Proteomes" id="UP001151529"/>
    </source>
</evidence>
<keyword evidence="4" id="KW-1185">Reference proteome</keyword>
<dbReference type="InterPro" id="IPR002048">
    <property type="entry name" value="EF_hand_dom"/>
</dbReference>
<proteinExistence type="predicted"/>
<protein>
    <submittedName>
        <fullName evidence="3">CALCIUM BINDING PROTEIN</fullName>
    </submittedName>
</protein>
<dbReference type="PROSITE" id="PS50222">
    <property type="entry name" value="EF_HAND_2"/>
    <property type="match status" value="1"/>
</dbReference>
<dbReference type="EMBL" id="JAPFFL010000016">
    <property type="protein sequence ID" value="KAJ6675804.1"/>
    <property type="molecule type" value="Genomic_DNA"/>
</dbReference>
<sequence length="248" mass="27990">MGIINRGGNMGTSKVAMRMEEFKEWVLRDVDADQDGKISKDELAEAVGRRGEWFAGLKARKGMRSADSNRNGVLDDIEITNLAEFAQKHLGIMIIEPFAKWSPGGMDSRDGKHRHKKMSDRLNSIKFPGRKPKINAEKPFQASFFENNDFTEHITEAGLPSAPAKSEAESMILTEEQLKEVFKRFEAKEEPDKKVLHRVELKKAFNHFGLFFPHHAATVFDAKKEGSVKLTELDDLVNSAVRLGYTVN</sequence>
<keyword evidence="1" id="KW-0106">Calcium</keyword>
<name>A0A9Q0NTX7_SALVM</name>
<accession>A0A9Q0NTX7</accession>
<dbReference type="Proteomes" id="UP001151529">
    <property type="component" value="Chromosome 14"/>
</dbReference>
<dbReference type="OrthoDB" id="26525at2759"/>
<evidence type="ECO:0000313" key="3">
    <source>
        <dbReference type="EMBL" id="KAJ6675804.1"/>
    </source>
</evidence>
<reference evidence="3" key="1">
    <citation type="submission" date="2022-11" db="EMBL/GenBank/DDBJ databases">
        <authorList>
            <person name="Hyden B.L."/>
            <person name="Feng K."/>
            <person name="Yates T."/>
            <person name="Jawdy S."/>
            <person name="Smart L.B."/>
            <person name="Muchero W."/>
        </authorList>
    </citation>
    <scope>NUCLEOTIDE SEQUENCE</scope>
    <source>
        <tissue evidence="3">Shoot tip</tissue>
    </source>
</reference>
<gene>
    <name evidence="3" type="ORF">OIU85_011910</name>
</gene>
<dbReference type="AlphaFoldDB" id="A0A9Q0NTX7"/>
<evidence type="ECO:0000259" key="2">
    <source>
        <dbReference type="PROSITE" id="PS50222"/>
    </source>
</evidence>
<dbReference type="GO" id="GO:0005509">
    <property type="term" value="F:calcium ion binding"/>
    <property type="evidence" value="ECO:0007669"/>
    <property type="project" value="InterPro"/>
</dbReference>
<dbReference type="SUPFAM" id="SSF47473">
    <property type="entry name" value="EF-hand"/>
    <property type="match status" value="1"/>
</dbReference>